<feature type="transmembrane region" description="Helical" evidence="1">
    <location>
        <begin position="112"/>
        <end position="133"/>
    </location>
</feature>
<keyword evidence="1" id="KW-0812">Transmembrane</keyword>
<accession>A0ABP0K3P2</accession>
<sequence length="177" mass="19225">MTTAEVSLDDYSRCLEEDDSIFRRCSNRVLIVLACGLTAVAFCRFALLDFWGALVDALVSFVAFLSIYEFHAVYYIFCSVACGLDCCLNLGSALFMWLGLDSSSFSLGPKHSALICASASLAGLGMCVCLVLWADLRVNNKREGFGARHLMYGSVMEVDAGGKADPFLLQENGQAAR</sequence>
<proteinExistence type="predicted"/>
<protein>
    <recommendedName>
        <fullName evidence="4">Transmembrane protein</fullName>
    </recommendedName>
</protein>
<keyword evidence="1" id="KW-1133">Transmembrane helix</keyword>
<evidence type="ECO:0000256" key="1">
    <source>
        <dbReference type="SAM" id="Phobius"/>
    </source>
</evidence>
<feature type="transmembrane region" description="Helical" evidence="1">
    <location>
        <begin position="29"/>
        <end position="47"/>
    </location>
</feature>
<dbReference type="EMBL" id="CAXAMN010007335">
    <property type="protein sequence ID" value="CAK9021199.1"/>
    <property type="molecule type" value="Genomic_DNA"/>
</dbReference>
<feature type="transmembrane region" description="Helical" evidence="1">
    <location>
        <begin position="53"/>
        <end position="70"/>
    </location>
</feature>
<evidence type="ECO:0000313" key="2">
    <source>
        <dbReference type="EMBL" id="CAK9021199.1"/>
    </source>
</evidence>
<gene>
    <name evidence="2" type="ORF">CCMP2556_LOCUS14366</name>
</gene>
<evidence type="ECO:0000313" key="3">
    <source>
        <dbReference type="Proteomes" id="UP001642484"/>
    </source>
</evidence>
<reference evidence="2 3" key="1">
    <citation type="submission" date="2024-02" db="EMBL/GenBank/DDBJ databases">
        <authorList>
            <person name="Chen Y."/>
            <person name="Shah S."/>
            <person name="Dougan E. K."/>
            <person name="Thang M."/>
            <person name="Chan C."/>
        </authorList>
    </citation>
    <scope>NUCLEOTIDE SEQUENCE [LARGE SCALE GENOMIC DNA]</scope>
</reference>
<comment type="caution">
    <text evidence="2">The sequence shown here is derived from an EMBL/GenBank/DDBJ whole genome shotgun (WGS) entry which is preliminary data.</text>
</comment>
<dbReference type="Proteomes" id="UP001642484">
    <property type="component" value="Unassembled WGS sequence"/>
</dbReference>
<feature type="transmembrane region" description="Helical" evidence="1">
    <location>
        <begin position="77"/>
        <end position="100"/>
    </location>
</feature>
<keyword evidence="3" id="KW-1185">Reference proteome</keyword>
<keyword evidence="1" id="KW-0472">Membrane</keyword>
<organism evidence="2 3">
    <name type="scientific">Durusdinium trenchii</name>
    <dbReference type="NCBI Taxonomy" id="1381693"/>
    <lineage>
        <taxon>Eukaryota</taxon>
        <taxon>Sar</taxon>
        <taxon>Alveolata</taxon>
        <taxon>Dinophyceae</taxon>
        <taxon>Suessiales</taxon>
        <taxon>Symbiodiniaceae</taxon>
        <taxon>Durusdinium</taxon>
    </lineage>
</organism>
<evidence type="ECO:0008006" key="4">
    <source>
        <dbReference type="Google" id="ProtNLM"/>
    </source>
</evidence>
<name>A0ABP0K3P2_9DINO</name>